<evidence type="ECO:0000313" key="1">
    <source>
        <dbReference type="EMBL" id="KAF2713968.1"/>
    </source>
</evidence>
<organism evidence="1 2">
    <name type="scientific">Pleomassaria siparia CBS 279.74</name>
    <dbReference type="NCBI Taxonomy" id="1314801"/>
    <lineage>
        <taxon>Eukaryota</taxon>
        <taxon>Fungi</taxon>
        <taxon>Dikarya</taxon>
        <taxon>Ascomycota</taxon>
        <taxon>Pezizomycotina</taxon>
        <taxon>Dothideomycetes</taxon>
        <taxon>Pleosporomycetidae</taxon>
        <taxon>Pleosporales</taxon>
        <taxon>Pleomassariaceae</taxon>
        <taxon>Pleomassaria</taxon>
    </lineage>
</organism>
<dbReference type="Proteomes" id="UP000799428">
    <property type="component" value="Unassembled WGS sequence"/>
</dbReference>
<evidence type="ECO:0000313" key="2">
    <source>
        <dbReference type="Proteomes" id="UP000799428"/>
    </source>
</evidence>
<protein>
    <submittedName>
        <fullName evidence="1">Uncharacterized protein</fullName>
    </submittedName>
</protein>
<gene>
    <name evidence="1" type="ORF">K504DRAFT_151820</name>
</gene>
<keyword evidence="2" id="KW-1185">Reference proteome</keyword>
<accession>A0A6G1KMA2</accession>
<reference evidence="1" key="1">
    <citation type="journal article" date="2020" name="Stud. Mycol.">
        <title>101 Dothideomycetes genomes: a test case for predicting lifestyles and emergence of pathogens.</title>
        <authorList>
            <person name="Haridas S."/>
            <person name="Albert R."/>
            <person name="Binder M."/>
            <person name="Bloem J."/>
            <person name="Labutti K."/>
            <person name="Salamov A."/>
            <person name="Andreopoulos B."/>
            <person name="Baker S."/>
            <person name="Barry K."/>
            <person name="Bills G."/>
            <person name="Bluhm B."/>
            <person name="Cannon C."/>
            <person name="Castanera R."/>
            <person name="Culley D."/>
            <person name="Daum C."/>
            <person name="Ezra D."/>
            <person name="Gonzalez J."/>
            <person name="Henrissat B."/>
            <person name="Kuo A."/>
            <person name="Liang C."/>
            <person name="Lipzen A."/>
            <person name="Lutzoni F."/>
            <person name="Magnuson J."/>
            <person name="Mondo S."/>
            <person name="Nolan M."/>
            <person name="Ohm R."/>
            <person name="Pangilinan J."/>
            <person name="Park H.-J."/>
            <person name="Ramirez L."/>
            <person name="Alfaro M."/>
            <person name="Sun H."/>
            <person name="Tritt A."/>
            <person name="Yoshinaga Y."/>
            <person name="Zwiers L.-H."/>
            <person name="Turgeon B."/>
            <person name="Goodwin S."/>
            <person name="Spatafora J."/>
            <person name="Crous P."/>
            <person name="Grigoriev I."/>
        </authorList>
    </citation>
    <scope>NUCLEOTIDE SEQUENCE</scope>
    <source>
        <strain evidence="1">CBS 279.74</strain>
    </source>
</reference>
<name>A0A6G1KMA2_9PLEO</name>
<proteinExistence type="predicted"/>
<sequence length="79" mass="8823">MYMDEVKDGWMSERDTLSRETKAESIWAGWCAGIMLPSIVCTYKYCYYCCAVLCCVVLSRRDRAGFQSLSGTSTLLGAA</sequence>
<dbReference type="EMBL" id="MU005765">
    <property type="protein sequence ID" value="KAF2713968.1"/>
    <property type="molecule type" value="Genomic_DNA"/>
</dbReference>
<dbReference type="AlphaFoldDB" id="A0A6G1KMA2"/>